<gene>
    <name evidence="1" type="ORF">BWR18_21160</name>
</gene>
<accession>A0A1P8N223</accession>
<dbReference type="EMBL" id="CP019319">
    <property type="protein sequence ID" value="APX14352.1"/>
    <property type="molecule type" value="Genomic_DNA"/>
</dbReference>
<organism evidence="1 2">
    <name type="scientific">Tateyamaria omphalii</name>
    <dbReference type="NCBI Taxonomy" id="299262"/>
    <lineage>
        <taxon>Bacteria</taxon>
        <taxon>Pseudomonadati</taxon>
        <taxon>Pseudomonadota</taxon>
        <taxon>Alphaproteobacteria</taxon>
        <taxon>Rhodobacterales</taxon>
        <taxon>Roseobacteraceae</taxon>
        <taxon>Tateyamaria</taxon>
    </lineage>
</organism>
<dbReference type="AlphaFoldDB" id="A0A1P8N223"/>
<proteinExistence type="predicted"/>
<sequence>MPGADMAWDMAQDMDRGVFLLGVGGQKCGTSWLHDMLMRSAQVDMGFNKEYHIFDARTLPECVRFKNGPLKRYDRQVAAGTPPAPGSKLWLRAHFLREPDTYYDYFAQRLAAPDIRLTGDITPSYSGLSTDTLAEIRDGMAARGVPTKVVFLMRDPVERSWSALRMSRRQTALKNPGHVFKLSEFDQLRANYKEPNYELRANYAATLARLETVFDAGDIFVEFYETLFAQDVMDRFCAFAGIDPIDADMDKQVNPSPKTSAIPEDIAEEMALHYAAIYRTLADRFGADPLKSMWWSARFVL</sequence>
<dbReference type="Gene3D" id="3.40.50.300">
    <property type="entry name" value="P-loop containing nucleotide triphosphate hydrolases"/>
    <property type="match status" value="1"/>
</dbReference>
<protein>
    <recommendedName>
        <fullName evidence="3">Sulfotransferase domain-containing protein</fullName>
    </recommendedName>
</protein>
<dbReference type="InterPro" id="IPR027417">
    <property type="entry name" value="P-loop_NTPase"/>
</dbReference>
<geneLocation type="plasmid" evidence="1 2">
    <name>pDOK1-4-7</name>
</geneLocation>
<evidence type="ECO:0008006" key="3">
    <source>
        <dbReference type="Google" id="ProtNLM"/>
    </source>
</evidence>
<dbReference type="SUPFAM" id="SSF52540">
    <property type="entry name" value="P-loop containing nucleoside triphosphate hydrolases"/>
    <property type="match status" value="1"/>
</dbReference>
<keyword evidence="1" id="KW-0614">Plasmid</keyword>
<evidence type="ECO:0000313" key="2">
    <source>
        <dbReference type="Proteomes" id="UP000186336"/>
    </source>
</evidence>
<name>A0A1P8N223_9RHOB</name>
<dbReference type="Proteomes" id="UP000186336">
    <property type="component" value="Plasmid pDOK1-4-7"/>
</dbReference>
<dbReference type="KEGG" id="tom:BWR18_21160"/>
<keyword evidence="2" id="KW-1185">Reference proteome</keyword>
<reference evidence="1 2" key="1">
    <citation type="submission" date="2017-01" db="EMBL/GenBank/DDBJ databases">
        <title>Complete genome of Tateyamaria omphalii DOK1-4 isolated from seawater in Dokdo.</title>
        <authorList>
            <person name="Kim J.H."/>
            <person name="Chi W.-J."/>
        </authorList>
    </citation>
    <scope>NUCLEOTIDE SEQUENCE [LARGE SCALE GENOMIC DNA]</scope>
    <source>
        <strain evidence="1 2">DOK1-4</strain>
        <plasmid evidence="1 2">pDOK1-4-7</plasmid>
    </source>
</reference>
<evidence type="ECO:0000313" key="1">
    <source>
        <dbReference type="EMBL" id="APX14352.1"/>
    </source>
</evidence>